<dbReference type="Proteomes" id="UP000309997">
    <property type="component" value="Unassembled WGS sequence"/>
</dbReference>
<evidence type="ECO:0000313" key="2">
    <source>
        <dbReference type="Proteomes" id="UP000309997"/>
    </source>
</evidence>
<gene>
    <name evidence="1" type="ORF">D5086_004573</name>
</gene>
<organism evidence="1 2">
    <name type="scientific">Populus alba</name>
    <name type="common">White poplar</name>
    <dbReference type="NCBI Taxonomy" id="43335"/>
    <lineage>
        <taxon>Eukaryota</taxon>
        <taxon>Viridiplantae</taxon>
        <taxon>Streptophyta</taxon>
        <taxon>Embryophyta</taxon>
        <taxon>Tracheophyta</taxon>
        <taxon>Spermatophyta</taxon>
        <taxon>Magnoliopsida</taxon>
        <taxon>eudicotyledons</taxon>
        <taxon>Gunneridae</taxon>
        <taxon>Pentapetalae</taxon>
        <taxon>rosids</taxon>
        <taxon>fabids</taxon>
        <taxon>Malpighiales</taxon>
        <taxon>Salicaceae</taxon>
        <taxon>Saliceae</taxon>
        <taxon>Populus</taxon>
    </lineage>
</organism>
<name>A0ACC4CQS7_POPAL</name>
<proteinExistence type="predicted"/>
<comment type="caution">
    <text evidence="1">The sequence shown here is derived from an EMBL/GenBank/DDBJ whole genome shotgun (WGS) entry which is preliminary data.</text>
</comment>
<accession>A0ACC4CQS7</accession>
<protein>
    <submittedName>
        <fullName evidence="1">Uncharacterized protein</fullName>
    </submittedName>
</protein>
<reference evidence="1 2" key="1">
    <citation type="journal article" date="2024" name="Plant Biotechnol. J.">
        <title>Genome and CRISPR/Cas9 system of a widespread forest tree (Populus alba) in the world.</title>
        <authorList>
            <person name="Liu Y.J."/>
            <person name="Jiang P.F."/>
            <person name="Han X.M."/>
            <person name="Li X.Y."/>
            <person name="Wang H.M."/>
            <person name="Wang Y.J."/>
            <person name="Wang X.X."/>
            <person name="Zeng Q.Y."/>
        </authorList>
    </citation>
    <scope>NUCLEOTIDE SEQUENCE [LARGE SCALE GENOMIC DNA]</scope>
    <source>
        <strain evidence="2">cv. PAL-ZL1</strain>
    </source>
</reference>
<evidence type="ECO:0000313" key="1">
    <source>
        <dbReference type="EMBL" id="KAL3603714.1"/>
    </source>
</evidence>
<dbReference type="EMBL" id="RCHU02000002">
    <property type="protein sequence ID" value="KAL3603714.1"/>
    <property type="molecule type" value="Genomic_DNA"/>
</dbReference>
<sequence>MPAMSNATLHPGITMKVAGAINTEQNPPVMEPKLGVSCSHPKAVPRLLSSVESATRDWVAGATISRPMPFKAPDMATGLRKAE</sequence>
<keyword evidence="2" id="KW-1185">Reference proteome</keyword>